<name>A0A0S4M2J5_9BURK</name>
<gene>
    <name evidence="2" type="ORF">Ark11_1023</name>
</gene>
<evidence type="ECO:0000313" key="3">
    <source>
        <dbReference type="Proteomes" id="UP000198651"/>
    </source>
</evidence>
<proteinExistence type="predicted"/>
<sequence length="1594" mass="182336">MHSYTINNCHTTSNIDKLSHVDTDTDSQLPHNCQLLNYNDDVDNIIENVLMDNSNDSYESLSNFIDSITNDNTKLEELLDCQSESSEIDSIPSIETSKKLEELLDCQSESSEIDSIPSIETSKVVSNNTSEQPSTYFSKKPQYNDTKDIKKPIEQGSSKKYFEVIPSMDAPTLSTDYKTLEESPFSSVNQKVDLQICMPYVLPEEIEDVLMGNYNNSYRSLDNFIESITNDNISLDNLIDNHSELIDPDSMTLIEESEATSNNKNLSSSKQHPTYLSTKRPYADTEDIKITEHSSSKKYCEIISSMEHTSQNTECKTPEESFFTFSNQQVSLQIGIPHVLPEELELVSHSYKHNDLCLSKLNISMYEYAIKKINVDNNNILNKAILMEIKNDIVTNGFIKSCIDVSSTYSNIRIYIANKISSYINDIINTEDIVTTPGMSISDIKDSYISNQNFFSKLWEHCKEMAKNICKIRDEEITPLIQNYVSSNLVKSLSNGTYKITADKKNNLSDLLKRLITENINNLPHNIKSAIRDFDETDILKSMFVKLHGTYVSKSFIKNAISMYTFDRLAMENESLKIDVSSIKIKLKKLFQESIIIIGGKIFSPNKSAVTLIIDHLLLDMNSIYSTDKTKLINEISQQHMSGGVDKSHINKDGEYYCEKALTTLDSSILPEILPEGIKLVSDIYNHNDIFSSKLNISIYEFAIKKINIDENKILSNAILECLGDKDTTDNISKSSIDISHACSNIREYISNEVSPYINKIMIIENIFMTPGMYLSDIHHKCVSNQNFFDRLYKHCKEIAKNIDKVKHKKFFHIIKNCIYFNTGSDLKVNAEKISSNEINKISPSLKSLIIDIIHNLPLKIKYVIENLDLLDVSECMFTQIHGVYIDKLLIGKIEKILLSKSMLENKNINAETYSGSIKKKLEYILQTSIILHEGKTFLPNKSIVSSMSDHLLLDIANTQSKLFIRKKAEKLLKQQSDKNKILESPTSFVNQDSNLQKQLKYVVSEKILLTSTKYRYNNICSAELTVSIYENAIKKINVDDVELLRDAILEEFYDRIKSKGLDKSLIDISTTYSNIIKYVSDKVSLYINYIAHIEDITITPGMSTSDINHECTSNHAFFDKLRKCCINIEREIDKNPSEHFVPLVQRKIFFYSSTNFCIDIIGRRWIWVKNIFSGLIKKLAIDIVRNLPQKIKSVIEKFNQDDILENMFAPLHGVHLTKSLIKNIIDIYTTDKLMAENKHLKIEVDKDLIKNKLEKILEKSVVFHQGKAFSPNKYTTSLMVNYLLLDFSQNISERGIYHKLFVETEELKENHNKMNSNNEHKYCIESIKSIYECAIEKIIIDDDKVFMGVILKEFKNNIDSSSFNETCINLSVTYSNIVKYISDKISPYINRIVIIADVLITPGMSISYIKRKCMSNLAFFDRLYGYCKSIVKNVSEVPHENFLTLFDLGNETDINNVDINVKNRVLLALKFLIMDTIINLPEKIMFVIDKFEPIDISSGIFTTFHNINVTKLFIRNATDACVKISKEIRGNRSIKFSSYLLEKTKLEELAKKSVILVGETAFLPSESTAKSIIDHLLSDMEKISHDEEESKLT</sequence>
<organism evidence="2 3">
    <name type="scientific">Candidatus Ichthyocystis hellenicum</name>
    <dbReference type="NCBI Taxonomy" id="1561003"/>
    <lineage>
        <taxon>Bacteria</taxon>
        <taxon>Pseudomonadati</taxon>
        <taxon>Pseudomonadota</taxon>
        <taxon>Betaproteobacteria</taxon>
        <taxon>Burkholderiales</taxon>
        <taxon>Candidatus Ichthyocystis</taxon>
    </lineage>
</organism>
<protein>
    <submittedName>
        <fullName evidence="2">Putative coiled coil protein</fullName>
    </submittedName>
</protein>
<feature type="region of interest" description="Disordered" evidence="1">
    <location>
        <begin position="257"/>
        <end position="281"/>
    </location>
</feature>
<keyword evidence="3" id="KW-1185">Reference proteome</keyword>
<accession>A0A0S4M2J5</accession>
<evidence type="ECO:0000313" key="2">
    <source>
        <dbReference type="EMBL" id="CUT17841.1"/>
    </source>
</evidence>
<reference evidence="3" key="1">
    <citation type="submission" date="2015-11" db="EMBL/GenBank/DDBJ databases">
        <authorList>
            <person name="Seth-Smith H.M.B."/>
        </authorList>
    </citation>
    <scope>NUCLEOTIDE SEQUENCE [LARGE SCALE GENOMIC DNA]</scope>
    <source>
        <strain evidence="3">2013Ark11</strain>
    </source>
</reference>
<dbReference type="EMBL" id="LN906597">
    <property type="protein sequence ID" value="CUT17841.1"/>
    <property type="molecule type" value="Genomic_DNA"/>
</dbReference>
<evidence type="ECO:0000256" key="1">
    <source>
        <dbReference type="SAM" id="MobiDB-lite"/>
    </source>
</evidence>
<feature type="compositionally biased region" description="Polar residues" evidence="1">
    <location>
        <begin position="259"/>
        <end position="277"/>
    </location>
</feature>
<dbReference type="Proteomes" id="UP000198651">
    <property type="component" value="Chromosome I"/>
</dbReference>